<accession>A0A8J7L255</accession>
<evidence type="ECO:0000256" key="1">
    <source>
        <dbReference type="SAM" id="Phobius"/>
    </source>
</evidence>
<organism evidence="2 3">
    <name type="scientific">Mobilitalea sibirica</name>
    <dbReference type="NCBI Taxonomy" id="1462919"/>
    <lineage>
        <taxon>Bacteria</taxon>
        <taxon>Bacillati</taxon>
        <taxon>Bacillota</taxon>
        <taxon>Clostridia</taxon>
        <taxon>Lachnospirales</taxon>
        <taxon>Lachnospiraceae</taxon>
        <taxon>Mobilitalea</taxon>
    </lineage>
</organism>
<dbReference type="RefSeq" id="WP_197660224.1">
    <property type="nucleotide sequence ID" value="NZ_JAEAGR010000003.1"/>
</dbReference>
<reference evidence="2" key="1">
    <citation type="submission" date="2020-12" db="EMBL/GenBank/DDBJ databases">
        <title>M. sibirica DSM 26468T genome.</title>
        <authorList>
            <person name="Thieme N."/>
            <person name="Rettenmaier R."/>
            <person name="Zverlov V."/>
            <person name="Liebl W."/>
        </authorList>
    </citation>
    <scope>NUCLEOTIDE SEQUENCE</scope>
    <source>
        <strain evidence="2">DSM 26468</strain>
    </source>
</reference>
<sequence length="140" mass="15943">MNQSSRKLFSYILGAIILVGVTIFLVVLYNSTKKETEIVISDEYFEVQGMFGATYYFDDIEVIELRDTIPKITRKNNGSGLGEVKKGDFEVEGLGSGKLFILSKEGPYIYVQTKDSYVIINYKDQTKTKELYESLTTYLD</sequence>
<evidence type="ECO:0000313" key="3">
    <source>
        <dbReference type="Proteomes" id="UP000623269"/>
    </source>
</evidence>
<keyword evidence="1" id="KW-1133">Transmembrane helix</keyword>
<evidence type="ECO:0000313" key="2">
    <source>
        <dbReference type="EMBL" id="MBH1939998.1"/>
    </source>
</evidence>
<dbReference type="EMBL" id="JAEAGR010000003">
    <property type="protein sequence ID" value="MBH1939998.1"/>
    <property type="molecule type" value="Genomic_DNA"/>
</dbReference>
<keyword evidence="3" id="KW-1185">Reference proteome</keyword>
<keyword evidence="1" id="KW-0472">Membrane</keyword>
<evidence type="ECO:0008006" key="4">
    <source>
        <dbReference type="Google" id="ProtNLM"/>
    </source>
</evidence>
<keyword evidence="1" id="KW-0812">Transmembrane</keyword>
<dbReference type="Proteomes" id="UP000623269">
    <property type="component" value="Unassembled WGS sequence"/>
</dbReference>
<name>A0A8J7L255_9FIRM</name>
<comment type="caution">
    <text evidence="2">The sequence shown here is derived from an EMBL/GenBank/DDBJ whole genome shotgun (WGS) entry which is preliminary data.</text>
</comment>
<proteinExistence type="predicted"/>
<protein>
    <recommendedName>
        <fullName evidence="4">Bacterial Pleckstrin homology domain-containing protein</fullName>
    </recommendedName>
</protein>
<dbReference type="AlphaFoldDB" id="A0A8J7L255"/>
<gene>
    <name evidence="2" type="ORF">I5677_03690</name>
</gene>
<feature type="transmembrane region" description="Helical" evidence="1">
    <location>
        <begin position="9"/>
        <end position="29"/>
    </location>
</feature>